<dbReference type="AlphaFoldDB" id="A0A1W5ZV33"/>
<dbReference type="Pfam" id="PF01966">
    <property type="entry name" value="HD"/>
    <property type="match status" value="1"/>
</dbReference>
<reference evidence="2 3" key="1">
    <citation type="submission" date="2017-04" db="EMBL/GenBank/DDBJ databases">
        <title>The whole genome sequencing and assembly of Halobacillus mangrovi strain.</title>
        <authorList>
            <person name="Lee S.-J."/>
            <person name="Park M.-K."/>
            <person name="Kim J.-Y."/>
            <person name="Lee Y.-J."/>
            <person name="Yi H."/>
            <person name="Bahn Y.-S."/>
            <person name="Kim J.F."/>
            <person name="Lee D.-W."/>
        </authorList>
    </citation>
    <scope>NUCLEOTIDE SEQUENCE [LARGE SCALE GENOMIC DNA]</scope>
    <source>
        <strain evidence="2 3">KTB 131</strain>
    </source>
</reference>
<dbReference type="KEGG" id="hmn:HM131_10050"/>
<proteinExistence type="predicted"/>
<keyword evidence="2" id="KW-0378">Hydrolase</keyword>
<evidence type="ECO:0000259" key="1">
    <source>
        <dbReference type="SMART" id="SM00471"/>
    </source>
</evidence>
<dbReference type="RefSeq" id="WP_085029630.1">
    <property type="nucleotide sequence ID" value="NZ_CP020772.1"/>
</dbReference>
<dbReference type="SMART" id="SM00471">
    <property type="entry name" value="HDc"/>
    <property type="match status" value="1"/>
</dbReference>
<dbReference type="OrthoDB" id="9794480at2"/>
<gene>
    <name evidence="2" type="ORF">HM131_10050</name>
</gene>
<dbReference type="EMBL" id="CP020772">
    <property type="protein sequence ID" value="ARI77158.1"/>
    <property type="molecule type" value="Genomic_DNA"/>
</dbReference>
<dbReference type="Proteomes" id="UP000192527">
    <property type="component" value="Chromosome"/>
</dbReference>
<feature type="domain" description="HD/PDEase" evidence="1">
    <location>
        <begin position="21"/>
        <end position="159"/>
    </location>
</feature>
<dbReference type="GO" id="GO:0016787">
    <property type="term" value="F:hydrolase activity"/>
    <property type="evidence" value="ECO:0007669"/>
    <property type="project" value="UniProtKB-KW"/>
</dbReference>
<dbReference type="STRING" id="402384.HM131_10050"/>
<accession>A0A1W5ZV33</accession>
<evidence type="ECO:0000313" key="2">
    <source>
        <dbReference type="EMBL" id="ARI77158.1"/>
    </source>
</evidence>
<evidence type="ECO:0000313" key="3">
    <source>
        <dbReference type="Proteomes" id="UP000192527"/>
    </source>
</evidence>
<dbReference type="SUPFAM" id="SSF109604">
    <property type="entry name" value="HD-domain/PDEase-like"/>
    <property type="match status" value="1"/>
</dbReference>
<dbReference type="InterPro" id="IPR006674">
    <property type="entry name" value="HD_domain"/>
</dbReference>
<organism evidence="2 3">
    <name type="scientific">Halobacillus mangrovi</name>
    <dbReference type="NCBI Taxonomy" id="402384"/>
    <lineage>
        <taxon>Bacteria</taxon>
        <taxon>Bacillati</taxon>
        <taxon>Bacillota</taxon>
        <taxon>Bacilli</taxon>
        <taxon>Bacillales</taxon>
        <taxon>Bacillaceae</taxon>
        <taxon>Halobacillus</taxon>
    </lineage>
</organism>
<keyword evidence="3" id="KW-1185">Reference proteome</keyword>
<name>A0A1W5ZV33_9BACI</name>
<dbReference type="Gene3D" id="1.10.3210.10">
    <property type="entry name" value="Hypothetical protein af1432"/>
    <property type="match status" value="1"/>
</dbReference>
<dbReference type="InterPro" id="IPR003607">
    <property type="entry name" value="HD/PDEase_dom"/>
</dbReference>
<sequence length="221" mass="25293">MEYLKDRYYARELLEWANEQNPGAWKFHSIHVAEAAEILARALNKTGVPIEPELGYISGLLHDIGRYKGKTDSIIHSYDGYRLLLEMGWEGNAQVAVTHSFPRRNEEIETINGWGLVPGYMKREFSRLLNMFNWNDYDDIITLCDALAEADGFSIIERRIVSASIRNGANENLPKHWKGYFLIKEKLEAKLGKSIYHLLSGIENSIYKPLSLSNTPGKTMK</sequence>
<protein>
    <submittedName>
        <fullName evidence="2">Phosphohydrolase</fullName>
    </submittedName>
</protein>
<dbReference type="CDD" id="cd00077">
    <property type="entry name" value="HDc"/>
    <property type="match status" value="1"/>
</dbReference>